<dbReference type="PANTHER" id="PTHR43403">
    <property type="entry name" value="NAD-SPECIFIC GLUTAMATE DEHYDROGENASE"/>
    <property type="match status" value="1"/>
</dbReference>
<dbReference type="InterPro" id="IPR036291">
    <property type="entry name" value="NAD(P)-bd_dom_sf"/>
</dbReference>
<dbReference type="AlphaFoldDB" id="A0A2T8FBY0"/>
<dbReference type="Pfam" id="PF21078">
    <property type="entry name" value="GDH_HM3"/>
    <property type="match status" value="1"/>
</dbReference>
<dbReference type="InterPro" id="IPR049056">
    <property type="entry name" value="NAD_Glu_DH_HM3"/>
</dbReference>
<evidence type="ECO:0000313" key="3">
    <source>
        <dbReference type="EMBL" id="PVG83210.1"/>
    </source>
</evidence>
<dbReference type="GO" id="GO:0006538">
    <property type="term" value="P:L-glutamate catabolic process"/>
    <property type="evidence" value="ECO:0007669"/>
    <property type="project" value="InterPro"/>
</dbReference>
<dbReference type="InterPro" id="IPR048381">
    <property type="entry name" value="GDH_C"/>
</dbReference>
<dbReference type="Gene3D" id="3.40.50.720">
    <property type="entry name" value="NAD(P)-binding Rossmann-like Domain"/>
    <property type="match status" value="1"/>
</dbReference>
<dbReference type="Pfam" id="PF21074">
    <property type="entry name" value="GDH_C"/>
    <property type="match status" value="1"/>
</dbReference>
<protein>
    <submittedName>
        <fullName evidence="3">Glutamate dehydrogenase</fullName>
    </submittedName>
</protein>
<feature type="domain" description="NAD-glutamate dehydrogenase catalytic" evidence="1">
    <location>
        <begin position="174"/>
        <end position="663"/>
    </location>
</feature>
<dbReference type="InterPro" id="IPR028971">
    <property type="entry name" value="NAD-GDH_cat"/>
</dbReference>
<organism evidence="3 4">
    <name type="scientific">Nocardioides gansuensis</name>
    <dbReference type="NCBI Taxonomy" id="2138300"/>
    <lineage>
        <taxon>Bacteria</taxon>
        <taxon>Bacillati</taxon>
        <taxon>Actinomycetota</taxon>
        <taxon>Actinomycetes</taxon>
        <taxon>Propionibacteriales</taxon>
        <taxon>Nocardioidaceae</taxon>
        <taxon>Nocardioides</taxon>
    </lineage>
</organism>
<name>A0A2T8FBY0_9ACTN</name>
<sequence>MTVTEEKAAPSAPRVAWEADADGSWLRCRITWPEDRPPLSRVLPIFEQLGLELTDHRPEESADTFVFSEVEDPGVEEMLPLLAEAFSAAWKGVVDRDEFAALVIDAHLNPRQVQLVRAAYQYLRQAGLGASMSYVRGILSSHRDFIRHWVELFEQRFDPAGGTSVANKLATYADAATTRDEFRVLDWYAGFLDAVKRTNLFRTDEMGRPPTTIVLKLDPARLPFPTDPAVRVESFVHHPDVEGLHVRYGAVARGGLRWSDRVEDYRDEVLALAKAQQVKNSLIVPAGAKGAFVVKASLAGLAPDAAAAEVRRCYRLFVRGLLDVTDTVGDEGVSSPTGVVATDDPDPYLVVAADKGTAAFSDLANEESADAAFWLDDAFASGGSTGFDHKQLAVTARGAWVAVRRHFTELGIDPQRDEITVAGIGDMSGDVFGNGMLLSDRLRLVAAFDHRHIFLDPSPDPRTSFAERARLAALPRSSWADYDPALISPGGGVFPRSGRAVPLSAQVRAVLDIDAEVLSADELVQAVLRAPVDLLWNGGIGTYVRASHESDAEVSDRGNDRVRVTADRLRCRVIGEGGNLGLTQAARIEFSLAGGRVNADFIDNVAGVNTSDREVNLKILLRSAEQAGLIDRAQRNRLLEACSGDVVGAVLADSERQTLALSVAEAYGVTVLDRHDQVIRNLEQHGLLRSREHLPEPEEIERRRAAGQGLTRPEIAVVLAHAKNLVHELLLAGDVPDDPGVSNTLAGYFPASLQEMYADQLSAHRLGREIIATRLANDLIDRVGPGFIYRVEDRTGAHTDEAIRSILVVQRLLGLDELWDGLAPFPVAATVPLRQALERALEHNVVWLVRRKSKLGPVDAEVAVFEPAVARLRGAMAARPPMADGSPLEGSLSTLAGLGASTDLLTACGAVARMQDALALAAAAADSGHDVIALEEVYARIGETLGLSWLYATMPITSADPHWVQLAKAALRDEVAALTTTIATDVIAVGGLARWTRENNDALARARAAYAGLAGSTEVDVAMLTVGVQILRDLCHAVGADG</sequence>
<dbReference type="EMBL" id="QDGZ01000003">
    <property type="protein sequence ID" value="PVG83210.1"/>
    <property type="molecule type" value="Genomic_DNA"/>
</dbReference>
<dbReference type="InterPro" id="IPR046346">
    <property type="entry name" value="Aminoacid_DH-like_N_sf"/>
</dbReference>
<dbReference type="Proteomes" id="UP000246018">
    <property type="component" value="Unassembled WGS sequence"/>
</dbReference>
<dbReference type="OrthoDB" id="9758052at2"/>
<comment type="caution">
    <text evidence="3">The sequence shown here is derived from an EMBL/GenBank/DDBJ whole genome shotgun (WGS) entry which is preliminary data.</text>
</comment>
<proteinExistence type="predicted"/>
<gene>
    <name evidence="3" type="ORF">DDE18_07865</name>
</gene>
<feature type="domain" description="NAD-specific glutamate dehydrogenase C-terminal" evidence="2">
    <location>
        <begin position="707"/>
        <end position="1032"/>
    </location>
</feature>
<evidence type="ECO:0000259" key="2">
    <source>
        <dbReference type="Pfam" id="PF21074"/>
    </source>
</evidence>
<evidence type="ECO:0000259" key="1">
    <source>
        <dbReference type="Pfam" id="PF05088"/>
    </source>
</evidence>
<evidence type="ECO:0000313" key="4">
    <source>
        <dbReference type="Proteomes" id="UP000246018"/>
    </source>
</evidence>
<accession>A0A2T8FBY0</accession>
<dbReference type="PANTHER" id="PTHR43403:SF1">
    <property type="entry name" value="NAD-SPECIFIC GLUTAMATE DEHYDROGENASE"/>
    <property type="match status" value="1"/>
</dbReference>
<keyword evidence="4" id="KW-1185">Reference proteome</keyword>
<dbReference type="GO" id="GO:0004069">
    <property type="term" value="F:L-aspartate:2-oxoglutarate aminotransferase activity"/>
    <property type="evidence" value="ECO:0007669"/>
    <property type="project" value="InterPro"/>
</dbReference>
<dbReference type="InterPro" id="IPR007780">
    <property type="entry name" value="NAD_Glu_DH_bac"/>
</dbReference>
<dbReference type="SUPFAM" id="SSF53223">
    <property type="entry name" value="Aminoacid dehydrogenase-like, N-terminal domain"/>
    <property type="match status" value="1"/>
</dbReference>
<dbReference type="GO" id="GO:0004352">
    <property type="term" value="F:glutamate dehydrogenase (NAD+) activity"/>
    <property type="evidence" value="ECO:0007669"/>
    <property type="project" value="InterPro"/>
</dbReference>
<dbReference type="Pfam" id="PF05088">
    <property type="entry name" value="Bac_GDH_CD"/>
    <property type="match status" value="1"/>
</dbReference>
<reference evidence="3 4" key="1">
    <citation type="submission" date="2018-04" db="EMBL/GenBank/DDBJ databases">
        <title>Genome of Nocardioides gansuensis WSJ-1.</title>
        <authorList>
            <person name="Wu S."/>
            <person name="Wang G."/>
        </authorList>
    </citation>
    <scope>NUCLEOTIDE SEQUENCE [LARGE SCALE GENOMIC DNA]</scope>
    <source>
        <strain evidence="3 4">WSJ-1</strain>
    </source>
</reference>
<dbReference type="SUPFAM" id="SSF51735">
    <property type="entry name" value="NAD(P)-binding Rossmann-fold domains"/>
    <property type="match status" value="1"/>
</dbReference>